<accession>A0ACA9QX97</accession>
<comment type="caution">
    <text evidence="1">The sequence shown here is derived from an EMBL/GenBank/DDBJ whole genome shotgun (WGS) entry which is preliminary data.</text>
</comment>
<proteinExistence type="predicted"/>
<dbReference type="EMBL" id="CAJVQC010039286">
    <property type="protein sequence ID" value="CAG8768145.1"/>
    <property type="molecule type" value="Genomic_DNA"/>
</dbReference>
<evidence type="ECO:0000313" key="2">
    <source>
        <dbReference type="Proteomes" id="UP000789920"/>
    </source>
</evidence>
<protein>
    <submittedName>
        <fullName evidence="1">34129_t:CDS:1</fullName>
    </submittedName>
</protein>
<sequence length="45" mass="5316">DIFPKAISDIGISFCEKPYIERSCVYHVFIETHRLLRMKVFVPNC</sequence>
<keyword evidence="2" id="KW-1185">Reference proteome</keyword>
<reference evidence="1" key="1">
    <citation type="submission" date="2021-06" db="EMBL/GenBank/DDBJ databases">
        <authorList>
            <person name="Kallberg Y."/>
            <person name="Tangrot J."/>
            <person name="Rosling A."/>
        </authorList>
    </citation>
    <scope>NUCLEOTIDE SEQUENCE</scope>
    <source>
        <strain evidence="1">MA461A</strain>
    </source>
</reference>
<organism evidence="1 2">
    <name type="scientific">Racocetra persica</name>
    <dbReference type="NCBI Taxonomy" id="160502"/>
    <lineage>
        <taxon>Eukaryota</taxon>
        <taxon>Fungi</taxon>
        <taxon>Fungi incertae sedis</taxon>
        <taxon>Mucoromycota</taxon>
        <taxon>Glomeromycotina</taxon>
        <taxon>Glomeromycetes</taxon>
        <taxon>Diversisporales</taxon>
        <taxon>Gigasporaceae</taxon>
        <taxon>Racocetra</taxon>
    </lineage>
</organism>
<name>A0ACA9QX97_9GLOM</name>
<evidence type="ECO:0000313" key="1">
    <source>
        <dbReference type="EMBL" id="CAG8768145.1"/>
    </source>
</evidence>
<feature type="non-terminal residue" evidence="1">
    <location>
        <position position="1"/>
    </location>
</feature>
<gene>
    <name evidence="1" type="ORF">RPERSI_LOCUS16063</name>
</gene>
<dbReference type="Proteomes" id="UP000789920">
    <property type="component" value="Unassembled WGS sequence"/>
</dbReference>